<dbReference type="GO" id="GO:0031781">
    <property type="term" value="F:type 3 melanocortin receptor binding"/>
    <property type="evidence" value="ECO:0007669"/>
    <property type="project" value="TreeGrafter"/>
</dbReference>
<dbReference type="InterPro" id="IPR028111">
    <property type="entry name" value="MRAP"/>
</dbReference>
<comment type="subcellular location">
    <subcellularLocation>
        <location evidence="1">Cell membrane</location>
        <topology evidence="1">Single-pass membrane protein</topology>
    </subcellularLocation>
    <subcellularLocation>
        <location evidence="2">Endoplasmic reticulum membrane</location>
        <topology evidence="2">Single-pass membrane protein</topology>
    </subcellularLocation>
</comment>
<evidence type="ECO:0000256" key="8">
    <source>
        <dbReference type="ARBA" id="ARBA00023136"/>
    </source>
</evidence>
<name>A0A3P8YY47_ESOLU</name>
<keyword evidence="4" id="KW-1003">Cell membrane</keyword>
<dbReference type="GO" id="GO:0030545">
    <property type="term" value="F:signaling receptor regulator activity"/>
    <property type="evidence" value="ECO:0007669"/>
    <property type="project" value="TreeGrafter"/>
</dbReference>
<keyword evidence="6" id="KW-0256">Endoplasmic reticulum</keyword>
<comment type="similarity">
    <text evidence="3">Belongs to the MRAP family.</text>
</comment>
<feature type="transmembrane region" description="Helical" evidence="9">
    <location>
        <begin position="37"/>
        <end position="61"/>
    </location>
</feature>
<evidence type="ECO:0000256" key="7">
    <source>
        <dbReference type="ARBA" id="ARBA00022989"/>
    </source>
</evidence>
<dbReference type="Pfam" id="PF15183">
    <property type="entry name" value="MRAP"/>
    <property type="match status" value="1"/>
</dbReference>
<dbReference type="GO" id="GO:0072659">
    <property type="term" value="P:protein localization to plasma membrane"/>
    <property type="evidence" value="ECO:0007669"/>
    <property type="project" value="TreeGrafter"/>
</dbReference>
<keyword evidence="5 9" id="KW-0812">Transmembrane</keyword>
<reference evidence="10" key="2">
    <citation type="submission" date="2020-02" db="EMBL/GenBank/DDBJ databases">
        <title>Esox lucius (northern pike) genome, fEsoLuc1, primary haplotype.</title>
        <authorList>
            <person name="Myers G."/>
            <person name="Karagic N."/>
            <person name="Meyer A."/>
            <person name="Pippel M."/>
            <person name="Reichard M."/>
            <person name="Winkler S."/>
            <person name="Tracey A."/>
            <person name="Sims Y."/>
            <person name="Howe K."/>
            <person name="Rhie A."/>
            <person name="Formenti G."/>
            <person name="Durbin R."/>
            <person name="Fedrigo O."/>
            <person name="Jarvis E.D."/>
        </authorList>
    </citation>
    <scope>NUCLEOTIDE SEQUENCE [LARGE SCALE GENOMIC DNA]</scope>
</reference>
<dbReference type="InParanoid" id="A0A3P8YY47"/>
<proteinExistence type="inferred from homology"/>
<dbReference type="GO" id="GO:0106070">
    <property type="term" value="P:regulation of adenylate cyclase-activating G protein-coupled receptor signaling pathway"/>
    <property type="evidence" value="ECO:0007669"/>
    <property type="project" value="TreeGrafter"/>
</dbReference>
<dbReference type="Ensembl" id="ENSELUT00000041878.3">
    <property type="protein sequence ID" value="ENSELUP00000021499.3"/>
    <property type="gene ID" value="ENSELUG00000020570.3"/>
</dbReference>
<dbReference type="AlphaFoldDB" id="A0A3P8YY47"/>
<keyword evidence="8 9" id="KW-0472">Membrane</keyword>
<dbReference type="GO" id="GO:0005886">
    <property type="term" value="C:plasma membrane"/>
    <property type="evidence" value="ECO:0007669"/>
    <property type="project" value="UniProtKB-SubCell"/>
</dbReference>
<dbReference type="PANTHER" id="PTHR28675">
    <property type="entry name" value="MELANOCORTIN-2 RECEPTOR ACCESSORY PROTEIN 2"/>
    <property type="match status" value="1"/>
</dbReference>
<evidence type="ECO:0000256" key="2">
    <source>
        <dbReference type="ARBA" id="ARBA00004389"/>
    </source>
</evidence>
<reference evidence="11" key="1">
    <citation type="journal article" date="2014" name="PLoS ONE">
        <title>The genome and linkage map of the northern pike (Esox lucius): conserved synteny revealed between the salmonid sister group and the Neoteleostei.</title>
        <authorList>
            <person name="Rondeau E.B."/>
            <person name="Minkley D.R."/>
            <person name="Leong J.S."/>
            <person name="Messmer A.M."/>
            <person name="Jantzen J.R."/>
            <person name="von Schalburg K.R."/>
            <person name="Lemon C."/>
            <person name="Bird N.H."/>
            <person name="Koop B.F."/>
        </authorList>
    </citation>
    <scope>NUCLEOTIDE SEQUENCE</scope>
</reference>
<dbReference type="GO" id="GO:0031783">
    <property type="term" value="F:type 5 melanocortin receptor binding"/>
    <property type="evidence" value="ECO:0007669"/>
    <property type="project" value="TreeGrafter"/>
</dbReference>
<dbReference type="GO" id="GO:0031780">
    <property type="term" value="F:corticotropin hormone receptor binding"/>
    <property type="evidence" value="ECO:0007669"/>
    <property type="project" value="TreeGrafter"/>
</dbReference>
<evidence type="ECO:0000313" key="11">
    <source>
        <dbReference type="Proteomes" id="UP000265140"/>
    </source>
</evidence>
<dbReference type="PANTHER" id="PTHR28675:SF2">
    <property type="entry name" value="MELANOCORTIN-2 RECEPTOR ACCESSORY PROTEIN"/>
    <property type="match status" value="1"/>
</dbReference>
<evidence type="ECO:0000256" key="9">
    <source>
        <dbReference type="SAM" id="Phobius"/>
    </source>
</evidence>
<evidence type="ECO:0008006" key="12">
    <source>
        <dbReference type="Google" id="ProtNLM"/>
    </source>
</evidence>
<keyword evidence="7 9" id="KW-1133">Transmembrane helix</keyword>
<dbReference type="GeneTree" id="ENSGT01140000283330"/>
<dbReference type="GO" id="GO:0070996">
    <property type="term" value="F:type 1 melanocortin receptor binding"/>
    <property type="evidence" value="ECO:0007669"/>
    <property type="project" value="TreeGrafter"/>
</dbReference>
<dbReference type="GO" id="GO:0031782">
    <property type="term" value="F:type 4 melanocortin receptor binding"/>
    <property type="evidence" value="ECO:0007669"/>
    <property type="project" value="TreeGrafter"/>
</dbReference>
<reference evidence="10" key="3">
    <citation type="submission" date="2025-08" db="UniProtKB">
        <authorList>
            <consortium name="Ensembl"/>
        </authorList>
    </citation>
    <scope>IDENTIFICATION</scope>
</reference>
<evidence type="ECO:0000313" key="10">
    <source>
        <dbReference type="Ensembl" id="ENSELUP00000021499.3"/>
    </source>
</evidence>
<evidence type="ECO:0000256" key="4">
    <source>
        <dbReference type="ARBA" id="ARBA00022475"/>
    </source>
</evidence>
<evidence type="ECO:0000256" key="5">
    <source>
        <dbReference type="ARBA" id="ARBA00022692"/>
    </source>
</evidence>
<dbReference type="Bgee" id="ENSELUG00000020570">
    <property type="expression patterns" value="Expressed in head kidney and 5 other cell types or tissues"/>
</dbReference>
<evidence type="ECO:0000256" key="1">
    <source>
        <dbReference type="ARBA" id="ARBA00004162"/>
    </source>
</evidence>
<accession>A0A3P8YY47</accession>
<organism evidence="10 11">
    <name type="scientific">Esox lucius</name>
    <name type="common">Northern pike</name>
    <dbReference type="NCBI Taxonomy" id="8010"/>
    <lineage>
        <taxon>Eukaryota</taxon>
        <taxon>Metazoa</taxon>
        <taxon>Chordata</taxon>
        <taxon>Craniata</taxon>
        <taxon>Vertebrata</taxon>
        <taxon>Euteleostomi</taxon>
        <taxon>Actinopterygii</taxon>
        <taxon>Neopterygii</taxon>
        <taxon>Teleostei</taxon>
        <taxon>Protacanthopterygii</taxon>
        <taxon>Esociformes</taxon>
        <taxon>Esocidae</taxon>
        <taxon>Esox</taxon>
    </lineage>
</organism>
<dbReference type="STRING" id="8010.ENSELUP00000021499"/>
<reference evidence="10" key="4">
    <citation type="submission" date="2025-09" db="UniProtKB">
        <authorList>
            <consortium name="Ensembl"/>
        </authorList>
    </citation>
    <scope>IDENTIFICATION</scope>
</reference>
<evidence type="ECO:0000256" key="3">
    <source>
        <dbReference type="ARBA" id="ARBA00010063"/>
    </source>
</evidence>
<protein>
    <recommendedName>
        <fullName evidence="12">Melanocortin-2 receptor accessory protein</fullName>
    </recommendedName>
</protein>
<sequence length="82" mass="9651">MNSTNSSQSSWRYEWEYYYDYLDPFPVDESQLNYNKYSIVVIFWISLATFVGSLFGILTFMSRSVNLPNSKTLQKSLWSHSA</sequence>
<dbReference type="OMA" id="ENDEWEY"/>
<keyword evidence="11" id="KW-1185">Reference proteome</keyword>
<evidence type="ECO:0000256" key="6">
    <source>
        <dbReference type="ARBA" id="ARBA00022824"/>
    </source>
</evidence>
<dbReference type="Proteomes" id="UP000265140">
    <property type="component" value="Chromosome 1"/>
</dbReference>
<dbReference type="GO" id="GO:0005789">
    <property type="term" value="C:endoplasmic reticulum membrane"/>
    <property type="evidence" value="ECO:0007669"/>
    <property type="project" value="UniProtKB-SubCell"/>
</dbReference>